<keyword evidence="3" id="KW-1185">Reference proteome</keyword>
<dbReference type="EMBL" id="JAKNSF020000009">
    <property type="protein sequence ID" value="KAK7736738.1"/>
    <property type="molecule type" value="Genomic_DNA"/>
</dbReference>
<accession>A0ABR1PH09</accession>
<name>A0ABR1PH09_DIAER</name>
<evidence type="ECO:0000313" key="3">
    <source>
        <dbReference type="Proteomes" id="UP001430848"/>
    </source>
</evidence>
<feature type="compositionally biased region" description="Basic and acidic residues" evidence="1">
    <location>
        <begin position="21"/>
        <end position="46"/>
    </location>
</feature>
<evidence type="ECO:0000313" key="2">
    <source>
        <dbReference type="EMBL" id="KAK7736738.1"/>
    </source>
</evidence>
<evidence type="ECO:0000256" key="1">
    <source>
        <dbReference type="SAM" id="MobiDB-lite"/>
    </source>
</evidence>
<organism evidence="2 3">
    <name type="scientific">Diaporthe eres</name>
    <name type="common">Phomopsis oblonga</name>
    <dbReference type="NCBI Taxonomy" id="83184"/>
    <lineage>
        <taxon>Eukaryota</taxon>
        <taxon>Fungi</taxon>
        <taxon>Dikarya</taxon>
        <taxon>Ascomycota</taxon>
        <taxon>Pezizomycotina</taxon>
        <taxon>Sordariomycetes</taxon>
        <taxon>Sordariomycetidae</taxon>
        <taxon>Diaporthales</taxon>
        <taxon>Diaporthaceae</taxon>
        <taxon>Diaporthe</taxon>
        <taxon>Diaporthe eres species complex</taxon>
    </lineage>
</organism>
<proteinExistence type="predicted"/>
<comment type="caution">
    <text evidence="2">The sequence shown here is derived from an EMBL/GenBank/DDBJ whole genome shotgun (WGS) entry which is preliminary data.</text>
</comment>
<sequence length="191" mass="22119">MNARRQSRNAPEQHAQPQRAKQAEDAHFRSLRPRPHESKAVERHTAGIEIQHLRQQAPKSPDVPQEANEAEDWYFRRSSEARTFTYEGFGATTMRLATWPESTINFRYVELCNLKTRPKGAARRQFGRRPVQSKAGCKMNSCHTRRRHSEREGQMSQLKCFKILQLLNWGGKLLMGIVPGLISPWESEILK</sequence>
<protein>
    <submittedName>
        <fullName evidence="2">Uncharacterized protein</fullName>
    </submittedName>
</protein>
<gene>
    <name evidence="2" type="ORF">SLS63_003085</name>
</gene>
<reference evidence="2 3" key="1">
    <citation type="submission" date="2024-02" db="EMBL/GenBank/DDBJ databases">
        <title>De novo assembly and annotation of 12 fungi associated with fruit tree decline syndrome in Ontario, Canada.</title>
        <authorList>
            <person name="Sulman M."/>
            <person name="Ellouze W."/>
            <person name="Ilyukhin E."/>
        </authorList>
    </citation>
    <scope>NUCLEOTIDE SEQUENCE [LARGE SCALE GENOMIC DNA]</scope>
    <source>
        <strain evidence="2 3">M169</strain>
    </source>
</reference>
<dbReference type="Proteomes" id="UP001430848">
    <property type="component" value="Unassembled WGS sequence"/>
</dbReference>
<feature type="region of interest" description="Disordered" evidence="1">
    <location>
        <begin position="1"/>
        <end position="67"/>
    </location>
</feature>